<comment type="similarity">
    <text evidence="2">Belongs to the SWEET sugar transporter family.</text>
</comment>
<evidence type="ECO:0000256" key="3">
    <source>
        <dbReference type="ARBA" id="ARBA00022448"/>
    </source>
</evidence>
<feature type="transmembrane region" description="Helical" evidence="10">
    <location>
        <begin position="189"/>
        <end position="207"/>
    </location>
</feature>
<organism evidence="11 12">
    <name type="scientific">Babesia divergens</name>
    <dbReference type="NCBI Taxonomy" id="32595"/>
    <lineage>
        <taxon>Eukaryota</taxon>
        <taxon>Sar</taxon>
        <taxon>Alveolata</taxon>
        <taxon>Apicomplexa</taxon>
        <taxon>Aconoidasida</taxon>
        <taxon>Piroplasmida</taxon>
        <taxon>Babesiidae</taxon>
        <taxon>Babesia</taxon>
    </lineage>
</organism>
<dbReference type="GO" id="GO:0051119">
    <property type="term" value="F:sugar transmembrane transporter activity"/>
    <property type="evidence" value="ECO:0007669"/>
    <property type="project" value="InterPro"/>
</dbReference>
<evidence type="ECO:0000256" key="5">
    <source>
        <dbReference type="ARBA" id="ARBA00022597"/>
    </source>
</evidence>
<evidence type="ECO:0000256" key="1">
    <source>
        <dbReference type="ARBA" id="ARBA00004651"/>
    </source>
</evidence>
<keyword evidence="3" id="KW-0813">Transport</keyword>
<feature type="transmembrane region" description="Helical" evidence="10">
    <location>
        <begin position="311"/>
        <end position="331"/>
    </location>
</feature>
<feature type="transmembrane region" description="Helical" evidence="10">
    <location>
        <begin position="269"/>
        <end position="291"/>
    </location>
</feature>
<protein>
    <submittedName>
        <fullName evidence="11">Mtn3/RAG1IP-like protein</fullName>
    </submittedName>
</protein>
<dbReference type="InterPro" id="IPR004316">
    <property type="entry name" value="SWEET_rpt"/>
</dbReference>
<evidence type="ECO:0000256" key="7">
    <source>
        <dbReference type="ARBA" id="ARBA00022737"/>
    </source>
</evidence>
<keyword evidence="4" id="KW-1003">Cell membrane</keyword>
<evidence type="ECO:0000256" key="2">
    <source>
        <dbReference type="ARBA" id="ARBA00007809"/>
    </source>
</evidence>
<sequence length="382" mass="42406">MSRPSRLVSYLIIGFTLSRPNSSQQNVINGTDNGESGSILHQNTGMVDIQQSHGIGNVTTHNADIAGYNREKSSGKTHLEGEGAPNSLSDIDSIMVDLPGDYHISTNETVVNESDEVPPDLKASSENTDNAEEGFIRSMMNWILGTIQTDFNFVISCGTVLSSLLTQIIPLHTIMAIRWNRSTGNLKTLNFVTVAFANFLWSLYGFVSSNTVIILSSFPGFLLSCCYIVVFHKHCEDSHQMHILRTFYKVAVVSCLMLFLIYLDVDPESYLKFIGLFGGSIQGFSYITPLLSIKEIVKNRSTSAMPTEISLANFIGAFFTLCYGFIIWDYIVIAPNFVGMVSGMIQIILLVLITNNDKIIVKEVDILEKQHFKPILKADLEM</sequence>
<feature type="transmembrane region" description="Helical" evidence="10">
    <location>
        <begin position="243"/>
        <end position="263"/>
    </location>
</feature>
<comment type="subcellular location">
    <subcellularLocation>
        <location evidence="1">Cell membrane</location>
        <topology evidence="1">Multi-pass membrane protein</topology>
    </subcellularLocation>
</comment>
<accession>A0AAD9GAC1</accession>
<evidence type="ECO:0000256" key="6">
    <source>
        <dbReference type="ARBA" id="ARBA00022692"/>
    </source>
</evidence>
<keyword evidence="6 10" id="KW-0812">Transmembrane</keyword>
<gene>
    <name evidence="11" type="ORF">X943_000678</name>
</gene>
<feature type="transmembrane region" description="Helical" evidence="10">
    <location>
        <begin position="337"/>
        <end position="354"/>
    </location>
</feature>
<comment type="caution">
    <text evidence="11">The sequence shown here is derived from an EMBL/GenBank/DDBJ whole genome shotgun (WGS) entry which is preliminary data.</text>
</comment>
<dbReference type="Gene3D" id="1.20.1280.290">
    <property type="match status" value="2"/>
</dbReference>
<dbReference type="GO" id="GO:0005886">
    <property type="term" value="C:plasma membrane"/>
    <property type="evidence" value="ECO:0007669"/>
    <property type="project" value="UniProtKB-SubCell"/>
</dbReference>
<reference evidence="11" key="1">
    <citation type="journal article" date="2014" name="Nucleic Acids Res.">
        <title>The evolutionary dynamics of variant antigen genes in Babesia reveal a history of genomic innovation underlying host-parasite interaction.</title>
        <authorList>
            <person name="Jackson A.P."/>
            <person name="Otto T.D."/>
            <person name="Darby A."/>
            <person name="Ramaprasad A."/>
            <person name="Xia D."/>
            <person name="Echaide I.E."/>
            <person name="Farber M."/>
            <person name="Gahlot S."/>
            <person name="Gamble J."/>
            <person name="Gupta D."/>
            <person name="Gupta Y."/>
            <person name="Jackson L."/>
            <person name="Malandrin L."/>
            <person name="Malas T.B."/>
            <person name="Moussa E."/>
            <person name="Nair M."/>
            <person name="Reid A.J."/>
            <person name="Sanders M."/>
            <person name="Sharma J."/>
            <person name="Tracey A."/>
            <person name="Quail M.A."/>
            <person name="Weir W."/>
            <person name="Wastling J.M."/>
            <person name="Hall N."/>
            <person name="Willadsen P."/>
            <person name="Lingelbach K."/>
            <person name="Shiels B."/>
            <person name="Tait A."/>
            <person name="Berriman M."/>
            <person name="Allred D.R."/>
            <person name="Pain A."/>
        </authorList>
    </citation>
    <scope>NUCLEOTIDE SEQUENCE</scope>
    <source>
        <strain evidence="11">1802A</strain>
    </source>
</reference>
<dbReference type="PANTHER" id="PTHR10791">
    <property type="entry name" value="RAG1-ACTIVATING PROTEIN 1"/>
    <property type="match status" value="1"/>
</dbReference>
<dbReference type="InterPro" id="IPR047664">
    <property type="entry name" value="SWEET"/>
</dbReference>
<evidence type="ECO:0000256" key="10">
    <source>
        <dbReference type="SAM" id="Phobius"/>
    </source>
</evidence>
<evidence type="ECO:0000256" key="8">
    <source>
        <dbReference type="ARBA" id="ARBA00022989"/>
    </source>
</evidence>
<dbReference type="Proteomes" id="UP001195914">
    <property type="component" value="Unassembled WGS sequence"/>
</dbReference>
<evidence type="ECO:0000313" key="11">
    <source>
        <dbReference type="EMBL" id="KAK1934739.1"/>
    </source>
</evidence>
<keyword evidence="8 10" id="KW-1133">Transmembrane helix</keyword>
<dbReference type="EMBL" id="JAHBMH010000062">
    <property type="protein sequence ID" value="KAK1934739.1"/>
    <property type="molecule type" value="Genomic_DNA"/>
</dbReference>
<dbReference type="Pfam" id="PF03083">
    <property type="entry name" value="MtN3_slv"/>
    <property type="match status" value="2"/>
</dbReference>
<evidence type="ECO:0000256" key="4">
    <source>
        <dbReference type="ARBA" id="ARBA00022475"/>
    </source>
</evidence>
<dbReference type="PANTHER" id="PTHR10791:SF30">
    <property type="entry name" value="SUGAR TRANSPORTER SWEET1"/>
    <property type="match status" value="1"/>
</dbReference>
<keyword evidence="12" id="KW-1185">Reference proteome</keyword>
<reference evidence="11" key="2">
    <citation type="submission" date="2021-05" db="EMBL/GenBank/DDBJ databases">
        <authorList>
            <person name="Pain A."/>
        </authorList>
    </citation>
    <scope>NUCLEOTIDE SEQUENCE</scope>
    <source>
        <strain evidence="11">1802A</strain>
    </source>
</reference>
<name>A0AAD9GAC1_BABDI</name>
<feature type="transmembrane region" description="Helical" evidence="10">
    <location>
        <begin position="213"/>
        <end position="231"/>
    </location>
</feature>
<dbReference type="AlphaFoldDB" id="A0AAD9GAC1"/>
<evidence type="ECO:0000256" key="9">
    <source>
        <dbReference type="ARBA" id="ARBA00023136"/>
    </source>
</evidence>
<proteinExistence type="inferred from homology"/>
<keyword evidence="7" id="KW-0677">Repeat</keyword>
<evidence type="ECO:0000313" key="12">
    <source>
        <dbReference type="Proteomes" id="UP001195914"/>
    </source>
</evidence>
<keyword evidence="9 10" id="KW-0472">Membrane</keyword>
<keyword evidence="5" id="KW-0762">Sugar transport</keyword>